<feature type="domain" description="NADP-dependent oxidoreductase" evidence="2">
    <location>
        <begin position="31"/>
        <end position="125"/>
    </location>
</feature>
<dbReference type="GO" id="GO:0016671">
    <property type="term" value="F:oxidoreductase activity, acting on a sulfur group of donors, disulfide as acceptor"/>
    <property type="evidence" value="ECO:0007669"/>
    <property type="project" value="TreeGrafter"/>
</dbReference>
<dbReference type="GO" id="GO:0010190">
    <property type="term" value="P:cytochrome b6f complex assembly"/>
    <property type="evidence" value="ECO:0007669"/>
    <property type="project" value="TreeGrafter"/>
</dbReference>
<reference evidence="3 4" key="1">
    <citation type="journal article" date="2017" name="Mol. Biol. Evol.">
        <title>The 4-celled Tetrabaena socialis nuclear genome reveals the essential components for genetic control of cell number at the origin of multicellularity in the volvocine lineage.</title>
        <authorList>
            <person name="Featherston J."/>
            <person name="Arakaki Y."/>
            <person name="Hanschen E.R."/>
            <person name="Ferris P.J."/>
            <person name="Michod R.E."/>
            <person name="Olson B.J.S.C."/>
            <person name="Nozaki H."/>
            <person name="Durand P.M."/>
        </authorList>
    </citation>
    <scope>NUCLEOTIDE SEQUENCE [LARGE SCALE GENOMIC DNA]</scope>
    <source>
        <strain evidence="3 4">NIES-571</strain>
    </source>
</reference>
<name>A0A2J8ACC8_9CHLO</name>
<dbReference type="InterPro" id="IPR013766">
    <property type="entry name" value="Thioredoxin_domain"/>
</dbReference>
<dbReference type="SUPFAM" id="SSF52833">
    <property type="entry name" value="Thioredoxin-like"/>
    <property type="match status" value="1"/>
</dbReference>
<dbReference type="Proteomes" id="UP000236333">
    <property type="component" value="Unassembled WGS sequence"/>
</dbReference>
<dbReference type="InterPro" id="IPR023210">
    <property type="entry name" value="NADP_OxRdtase_dom"/>
</dbReference>
<dbReference type="InterPro" id="IPR044241">
    <property type="entry name" value="TxlA/HCF164"/>
</dbReference>
<dbReference type="Gene3D" id="3.40.30.10">
    <property type="entry name" value="Glutaredoxin"/>
    <property type="match status" value="1"/>
</dbReference>
<dbReference type="SUPFAM" id="SSF51430">
    <property type="entry name" value="NAD(P)-linked oxidoreductase"/>
    <property type="match status" value="1"/>
</dbReference>
<dbReference type="PANTHER" id="PTHR47353">
    <property type="entry name" value="THIOREDOXIN-LIKE PROTEIN HCF164, CHLOROPLASTIC"/>
    <property type="match status" value="1"/>
</dbReference>
<gene>
    <name evidence="3" type="ORF">TSOC_003136</name>
</gene>
<evidence type="ECO:0000259" key="1">
    <source>
        <dbReference type="Pfam" id="PF00085"/>
    </source>
</evidence>
<dbReference type="PANTHER" id="PTHR47353:SF1">
    <property type="entry name" value="THIOREDOXIN-LIKE PROTEIN HCF164, CHLOROPLASTIC"/>
    <property type="match status" value="1"/>
</dbReference>
<keyword evidence="4" id="KW-1185">Reference proteome</keyword>
<dbReference type="OrthoDB" id="2121326at2759"/>
<dbReference type="AlphaFoldDB" id="A0A2J8ACC8"/>
<evidence type="ECO:0000313" key="3">
    <source>
        <dbReference type="EMBL" id="PNH10166.1"/>
    </source>
</evidence>
<dbReference type="InterPro" id="IPR036812">
    <property type="entry name" value="NAD(P)_OxRdtase_dom_sf"/>
</dbReference>
<dbReference type="GO" id="GO:0009535">
    <property type="term" value="C:chloroplast thylakoid membrane"/>
    <property type="evidence" value="ECO:0007669"/>
    <property type="project" value="TreeGrafter"/>
</dbReference>
<dbReference type="Pfam" id="PF00248">
    <property type="entry name" value="Aldo_ket_red"/>
    <property type="match status" value="1"/>
</dbReference>
<evidence type="ECO:0000259" key="2">
    <source>
        <dbReference type="Pfam" id="PF00248"/>
    </source>
</evidence>
<proteinExistence type="predicted"/>
<comment type="caution">
    <text evidence="3">The sequence shown here is derived from an EMBL/GenBank/DDBJ whole genome shotgun (WGS) entry which is preliminary data.</text>
</comment>
<sequence>YTPSFGRFQYRLEAAAEHEATAAAEGLPVSSFEEQVEAVGQLLRQGKIRAWGISNETSWGVVRHCAAADAAGLPRPATIQNSYSLLHRTFEGDLAEVCAPHNLNLGLLPWSALAGGALSGKYLPHGTLPPGCRLTLFPERYARFNTPRPALPAFVRGASCEVCRELVPDEFELEKRYQGKVNFVMLNIENSKWAPEAMEFGVRGIPHFVFFDKGGEPLAAAVGRVPRQVLEVRHAA</sequence>
<feature type="non-terminal residue" evidence="3">
    <location>
        <position position="1"/>
    </location>
</feature>
<feature type="non-terminal residue" evidence="3">
    <location>
        <position position="236"/>
    </location>
</feature>
<feature type="domain" description="Thioredoxin" evidence="1">
    <location>
        <begin position="160"/>
        <end position="228"/>
    </location>
</feature>
<organism evidence="3 4">
    <name type="scientific">Tetrabaena socialis</name>
    <dbReference type="NCBI Taxonomy" id="47790"/>
    <lineage>
        <taxon>Eukaryota</taxon>
        <taxon>Viridiplantae</taxon>
        <taxon>Chlorophyta</taxon>
        <taxon>core chlorophytes</taxon>
        <taxon>Chlorophyceae</taxon>
        <taxon>CS clade</taxon>
        <taxon>Chlamydomonadales</taxon>
        <taxon>Tetrabaenaceae</taxon>
        <taxon>Tetrabaena</taxon>
    </lineage>
</organism>
<evidence type="ECO:0000313" key="4">
    <source>
        <dbReference type="Proteomes" id="UP000236333"/>
    </source>
</evidence>
<dbReference type="EMBL" id="PGGS01000064">
    <property type="protein sequence ID" value="PNH10166.1"/>
    <property type="molecule type" value="Genomic_DNA"/>
</dbReference>
<protein>
    <submittedName>
        <fullName evidence="3">Uncharacterized protein</fullName>
    </submittedName>
</protein>
<accession>A0A2J8ACC8</accession>
<dbReference type="Gene3D" id="3.20.20.100">
    <property type="entry name" value="NADP-dependent oxidoreductase domain"/>
    <property type="match status" value="1"/>
</dbReference>
<dbReference type="InterPro" id="IPR036249">
    <property type="entry name" value="Thioredoxin-like_sf"/>
</dbReference>
<dbReference type="Pfam" id="PF00085">
    <property type="entry name" value="Thioredoxin"/>
    <property type="match status" value="1"/>
</dbReference>